<reference evidence="1 2" key="1">
    <citation type="journal article" date="2015" name="Genome Announc.">
        <title>Expanding the biotechnology potential of lactobacilli through comparative genomics of 213 strains and associated genera.</title>
        <authorList>
            <person name="Sun Z."/>
            <person name="Harris H.M."/>
            <person name="McCann A."/>
            <person name="Guo C."/>
            <person name="Argimon S."/>
            <person name="Zhang W."/>
            <person name="Yang X."/>
            <person name="Jeffery I.B."/>
            <person name="Cooney J.C."/>
            <person name="Kagawa T.F."/>
            <person name="Liu W."/>
            <person name="Song Y."/>
            <person name="Salvetti E."/>
            <person name="Wrobel A."/>
            <person name="Rasinkangas P."/>
            <person name="Parkhill J."/>
            <person name="Rea M.C."/>
            <person name="O'Sullivan O."/>
            <person name="Ritari J."/>
            <person name="Douillard F.P."/>
            <person name="Paul Ross R."/>
            <person name="Yang R."/>
            <person name="Briner A.E."/>
            <person name="Felis G.E."/>
            <person name="de Vos W.M."/>
            <person name="Barrangou R."/>
            <person name="Klaenhammer T.R."/>
            <person name="Caufield P.W."/>
            <person name="Cui Y."/>
            <person name="Zhang H."/>
            <person name="O'Toole P.W."/>
        </authorList>
    </citation>
    <scope>NUCLEOTIDE SEQUENCE [LARGE SCALE GENOMIC DNA]</scope>
    <source>
        <strain evidence="1 2">DSM 21115</strain>
    </source>
</reference>
<keyword evidence="2" id="KW-1185">Reference proteome</keyword>
<name>A0A0R2NMN6_9LACO</name>
<dbReference type="EMBL" id="AYGX02000096">
    <property type="protein sequence ID" value="KRO26998.1"/>
    <property type="molecule type" value="Genomic_DNA"/>
</dbReference>
<sequence length="248" mass="29106">MKWGKPRVYHYQNWQSDVVTSRQQNYQLPPNYQWPTAKYRQFMIRHLAGHLAWLYVKGWWRPRIIGRLPPQGAYVLYANHTQPTADVLLPLVVGGAQRFNALISPANLKVPIVGPWLPWAGGLALPATGRQLAQLTQLVTQRLQNQQFLMLYPESHVWPYYTQIRPFNVSAFHFPVASHVPAYVMTTTYQAPRHHRPQVTVFIDGPFWPDEQRPRKVQQHQLSQQVRTCMQHRAEASTYQYVQYEQQR</sequence>
<dbReference type="Proteomes" id="UP000050920">
    <property type="component" value="Unassembled WGS sequence"/>
</dbReference>
<organism evidence="1 2">
    <name type="scientific">Lactiplantibacillus fabifermentans DSM 21115</name>
    <dbReference type="NCBI Taxonomy" id="1413187"/>
    <lineage>
        <taxon>Bacteria</taxon>
        <taxon>Bacillati</taxon>
        <taxon>Bacillota</taxon>
        <taxon>Bacilli</taxon>
        <taxon>Lactobacillales</taxon>
        <taxon>Lactobacillaceae</taxon>
        <taxon>Lactiplantibacillus</taxon>
    </lineage>
</organism>
<evidence type="ECO:0000313" key="2">
    <source>
        <dbReference type="Proteomes" id="UP000050920"/>
    </source>
</evidence>
<protein>
    <submittedName>
        <fullName evidence="1">Acyltransferase</fullName>
    </submittedName>
</protein>
<dbReference type="RefSeq" id="WP_024626001.1">
    <property type="nucleotide sequence ID" value="NZ_AYGX02000096.1"/>
</dbReference>
<comment type="caution">
    <text evidence="1">The sequence shown here is derived from an EMBL/GenBank/DDBJ whole genome shotgun (WGS) entry which is preliminary data.</text>
</comment>
<keyword evidence="1" id="KW-0012">Acyltransferase</keyword>
<evidence type="ECO:0000313" key="1">
    <source>
        <dbReference type="EMBL" id="KRO26998.1"/>
    </source>
</evidence>
<dbReference type="AlphaFoldDB" id="A0A0R2NMN6"/>
<dbReference type="GO" id="GO:0016746">
    <property type="term" value="F:acyltransferase activity"/>
    <property type="evidence" value="ECO:0007669"/>
    <property type="project" value="UniProtKB-KW"/>
</dbReference>
<proteinExistence type="predicted"/>
<accession>A0A0R2NMN6</accession>
<dbReference type="SUPFAM" id="SSF69593">
    <property type="entry name" value="Glycerol-3-phosphate (1)-acyltransferase"/>
    <property type="match status" value="1"/>
</dbReference>
<gene>
    <name evidence="1" type="ORF">DY78_GL000434</name>
</gene>
<keyword evidence="1" id="KW-0808">Transferase</keyword>